<dbReference type="EMBL" id="JAPMSZ010000007">
    <property type="protein sequence ID" value="KAJ5096075.1"/>
    <property type="molecule type" value="Genomic_DNA"/>
</dbReference>
<protein>
    <submittedName>
        <fullName evidence="1">Uncharacterized protein</fullName>
    </submittedName>
</protein>
<accession>A0A9W9K7U1</accession>
<reference evidence="1" key="1">
    <citation type="submission" date="2022-11" db="EMBL/GenBank/DDBJ databases">
        <authorList>
            <person name="Petersen C."/>
        </authorList>
    </citation>
    <scope>NUCLEOTIDE SEQUENCE</scope>
    <source>
        <strain evidence="1">IBT 34128</strain>
    </source>
</reference>
<dbReference type="AlphaFoldDB" id="A0A9W9K7U1"/>
<proteinExistence type="predicted"/>
<dbReference type="Proteomes" id="UP001141434">
    <property type="component" value="Unassembled WGS sequence"/>
</dbReference>
<dbReference type="GeneID" id="81395181"/>
<comment type="caution">
    <text evidence="1">The sequence shown here is derived from an EMBL/GenBank/DDBJ whole genome shotgun (WGS) entry which is preliminary data.</text>
</comment>
<gene>
    <name evidence="1" type="ORF">NUU61_005431</name>
</gene>
<dbReference type="OrthoDB" id="4343623at2759"/>
<keyword evidence="2" id="KW-1185">Reference proteome</keyword>
<name>A0A9W9K7U1_9EURO</name>
<organism evidence="1 2">
    <name type="scientific">Penicillium alfredii</name>
    <dbReference type="NCBI Taxonomy" id="1506179"/>
    <lineage>
        <taxon>Eukaryota</taxon>
        <taxon>Fungi</taxon>
        <taxon>Dikarya</taxon>
        <taxon>Ascomycota</taxon>
        <taxon>Pezizomycotina</taxon>
        <taxon>Eurotiomycetes</taxon>
        <taxon>Eurotiomycetidae</taxon>
        <taxon>Eurotiales</taxon>
        <taxon>Aspergillaceae</taxon>
        <taxon>Penicillium</taxon>
    </lineage>
</organism>
<sequence>MGSFSDSVYFNCSRDQKSEADAALSNTDRQEGVLTDAKHHEKANGIKETVLDGAVPAAQGALQTVQGQVRAMTGKGGNETPHDAGALPSDEIECIDQMDTERVCDFLREKHTSTAPPPSTN</sequence>
<evidence type="ECO:0000313" key="1">
    <source>
        <dbReference type="EMBL" id="KAJ5096075.1"/>
    </source>
</evidence>
<reference evidence="1" key="2">
    <citation type="journal article" date="2023" name="IMA Fungus">
        <title>Comparative genomic study of the Penicillium genus elucidates a diverse pangenome and 15 lateral gene transfer events.</title>
        <authorList>
            <person name="Petersen C."/>
            <person name="Sorensen T."/>
            <person name="Nielsen M.R."/>
            <person name="Sondergaard T.E."/>
            <person name="Sorensen J.L."/>
            <person name="Fitzpatrick D.A."/>
            <person name="Frisvad J.C."/>
            <person name="Nielsen K.L."/>
        </authorList>
    </citation>
    <scope>NUCLEOTIDE SEQUENCE</scope>
    <source>
        <strain evidence="1">IBT 34128</strain>
    </source>
</reference>
<dbReference type="RefSeq" id="XP_056511626.1">
    <property type="nucleotide sequence ID" value="XM_056656013.1"/>
</dbReference>
<evidence type="ECO:0000313" key="2">
    <source>
        <dbReference type="Proteomes" id="UP001141434"/>
    </source>
</evidence>